<dbReference type="RefSeq" id="WP_249298573.1">
    <property type="nucleotide sequence ID" value="NZ_JACRSX010000026.1"/>
</dbReference>
<dbReference type="Proteomes" id="UP000606193">
    <property type="component" value="Unassembled WGS sequence"/>
</dbReference>
<feature type="domain" description="Spore protein YkvP N-terminal" evidence="1">
    <location>
        <begin position="81"/>
        <end position="158"/>
    </location>
</feature>
<comment type="caution">
    <text evidence="3">The sequence shown here is derived from an EMBL/GenBank/DDBJ whole genome shotgun (WGS) entry which is preliminary data.</text>
</comment>
<reference evidence="3 4" key="1">
    <citation type="submission" date="2020-08" db="EMBL/GenBank/DDBJ databases">
        <title>Genome public.</title>
        <authorList>
            <person name="Liu C."/>
            <person name="Sun Q."/>
        </authorList>
    </citation>
    <scope>NUCLEOTIDE SEQUENCE [LARGE SCALE GENOMIC DNA]</scope>
    <source>
        <strain evidence="3 4">NSJ-37</strain>
    </source>
</reference>
<protein>
    <submittedName>
        <fullName evidence="3">Glycosyltransferase</fullName>
    </submittedName>
</protein>
<gene>
    <name evidence="3" type="ORF">H8704_13155</name>
</gene>
<dbReference type="Pfam" id="PF12996">
    <property type="entry name" value="DUF3880"/>
    <property type="match status" value="1"/>
</dbReference>
<dbReference type="SUPFAM" id="SSF53756">
    <property type="entry name" value="UDP-Glycosyltransferase/glycogen phosphorylase"/>
    <property type="match status" value="1"/>
</dbReference>
<evidence type="ECO:0000313" key="4">
    <source>
        <dbReference type="Proteomes" id="UP000606193"/>
    </source>
</evidence>
<accession>A0ABR7N6G1</accession>
<dbReference type="EMBL" id="JACRSX010000026">
    <property type="protein sequence ID" value="MBC8563558.1"/>
    <property type="molecule type" value="Genomic_DNA"/>
</dbReference>
<dbReference type="InterPro" id="IPR055259">
    <property type="entry name" value="YkvP/CgeB_Glyco_trans-like"/>
</dbReference>
<name>A0ABR7N6G1_9FIRM</name>
<evidence type="ECO:0000259" key="1">
    <source>
        <dbReference type="Pfam" id="PF12996"/>
    </source>
</evidence>
<proteinExistence type="predicted"/>
<organism evidence="3 4">
    <name type="scientific">Jutongia huaianensis</name>
    <dbReference type="NCBI Taxonomy" id="2763668"/>
    <lineage>
        <taxon>Bacteria</taxon>
        <taxon>Bacillati</taxon>
        <taxon>Bacillota</taxon>
        <taxon>Clostridia</taxon>
        <taxon>Lachnospirales</taxon>
        <taxon>Lachnospiraceae</taxon>
        <taxon>Jutongia</taxon>
    </lineage>
</organism>
<sequence length="390" mass="45750">MKILIPDWKSFGRDDIREALVNLGNEVIFYQKEPRNYRQDPRFRSELRNYVKEEHIDLIFSSNYYPILSNVCNDIKIPYVSWCYDSPLVLTYSDTIFHSCNYIFIFDSQMVTDLKALGVKQVYYLPMAVNPKRLSTLTISPEHRKLLDADVSFVGSLYNEKHNLYDRFSDLPVYTKGYLEGIMAAQQQIYGQLFLEECLTPEVLEELQKNIPLEPSRDGHETLRYLYANYFLCRKITQTERSQCMALLNARKNLLVKLYTPNPTPQFTTIQNMGTVHYEKEMPLVFQCSRINLNISLRSIQSGIPLRAMDIMGAGGFLLTNYQRDFDRHFTAGKDYVYYENLDDLIEKIDYYLANPTERDEIARSGQQKVYSAHTYEQRFQEILDIIQKG</sequence>
<evidence type="ECO:0000313" key="3">
    <source>
        <dbReference type="EMBL" id="MBC8563558.1"/>
    </source>
</evidence>
<dbReference type="InterPro" id="IPR024542">
    <property type="entry name" value="YkvP_N"/>
</dbReference>
<evidence type="ECO:0000259" key="2">
    <source>
        <dbReference type="Pfam" id="PF13524"/>
    </source>
</evidence>
<keyword evidence="4" id="KW-1185">Reference proteome</keyword>
<dbReference type="Pfam" id="PF13524">
    <property type="entry name" value="Glyco_trans_1_2"/>
    <property type="match status" value="1"/>
</dbReference>
<feature type="domain" description="Spore protein YkvP/CgeB glycosyl transferase-like" evidence="2">
    <location>
        <begin position="270"/>
        <end position="385"/>
    </location>
</feature>